<protein>
    <recommendedName>
        <fullName evidence="5">ABC transporter domain-containing protein</fullName>
    </recommendedName>
</protein>
<evidence type="ECO:0000256" key="1">
    <source>
        <dbReference type="ARBA" id="ARBA00004141"/>
    </source>
</evidence>
<keyword evidence="2" id="KW-0812">Transmembrane</keyword>
<dbReference type="InterPro" id="IPR003439">
    <property type="entry name" value="ABC_transporter-like_ATP-bd"/>
</dbReference>
<dbReference type="GO" id="GO:0016020">
    <property type="term" value="C:membrane"/>
    <property type="evidence" value="ECO:0007669"/>
    <property type="project" value="UniProtKB-SubCell"/>
</dbReference>
<dbReference type="GO" id="GO:0016887">
    <property type="term" value="F:ATP hydrolysis activity"/>
    <property type="evidence" value="ECO:0007669"/>
    <property type="project" value="InterPro"/>
</dbReference>
<name>A0A2Z6NVA1_TRISU</name>
<dbReference type="AlphaFoldDB" id="A0A2Z6NVA1"/>
<reference evidence="7" key="1">
    <citation type="journal article" date="2017" name="Front. Plant Sci.">
        <title>Climate Clever Clovers: New Paradigm to Reduce the Environmental Footprint of Ruminants by Breeding Low Methanogenic Forages Utilizing Haplotype Variation.</title>
        <authorList>
            <person name="Kaur P."/>
            <person name="Appels R."/>
            <person name="Bayer P.E."/>
            <person name="Keeble-Gagnere G."/>
            <person name="Wang J."/>
            <person name="Hirakawa H."/>
            <person name="Shirasawa K."/>
            <person name="Vercoe P."/>
            <person name="Stefanova K."/>
            <person name="Durmic Z."/>
            <person name="Nichols P."/>
            <person name="Revell C."/>
            <person name="Isobe S.N."/>
            <person name="Edwards D."/>
            <person name="Erskine W."/>
        </authorList>
    </citation>
    <scope>NUCLEOTIDE SEQUENCE [LARGE SCALE GENOMIC DNA]</scope>
    <source>
        <strain evidence="7">cv. Daliak</strain>
    </source>
</reference>
<dbReference type="OrthoDB" id="1919663at2759"/>
<sequence>MEDEGDIATAFNLAWLLSNIPISRGGPTSLLTFDIHALYKWWLEKVADISLQQSAAYGFWNFSFNTLYHSTQVIAVLFGGISILAGQITAEKLTKFILYSAFLRMKLQSLMGHLEFVNVSFHYPSRPTVSVVQHVNFVVNPGEVVAIVGLSGSGKSTLVNLLLRLYEPTSGLGVLRSVRSDSSSRRSVIVIAFRLSTIQAADRIIVMDRGQIVEIPNFTLSQQESNSP</sequence>
<dbReference type="Gene3D" id="3.40.50.300">
    <property type="entry name" value="P-loop containing nucleotide triphosphate hydrolases"/>
    <property type="match status" value="2"/>
</dbReference>
<proteinExistence type="predicted"/>
<feature type="domain" description="ABC transporter" evidence="5">
    <location>
        <begin position="133"/>
        <end position="176"/>
    </location>
</feature>
<evidence type="ECO:0000259" key="5">
    <source>
        <dbReference type="Pfam" id="PF00005"/>
    </source>
</evidence>
<dbReference type="GO" id="GO:0015421">
    <property type="term" value="F:ABC-type oligopeptide transporter activity"/>
    <property type="evidence" value="ECO:0007669"/>
    <property type="project" value="TreeGrafter"/>
</dbReference>
<evidence type="ECO:0000256" key="4">
    <source>
        <dbReference type="ARBA" id="ARBA00023136"/>
    </source>
</evidence>
<dbReference type="SUPFAM" id="SSF52540">
    <property type="entry name" value="P-loop containing nucleoside triphosphate hydrolases"/>
    <property type="match status" value="1"/>
</dbReference>
<evidence type="ECO:0000313" key="7">
    <source>
        <dbReference type="Proteomes" id="UP000242715"/>
    </source>
</evidence>
<dbReference type="PANTHER" id="PTHR43394">
    <property type="entry name" value="ATP-DEPENDENT PERMEASE MDL1, MITOCHONDRIAL"/>
    <property type="match status" value="1"/>
</dbReference>
<dbReference type="GO" id="GO:0005524">
    <property type="term" value="F:ATP binding"/>
    <property type="evidence" value="ECO:0007669"/>
    <property type="project" value="InterPro"/>
</dbReference>
<keyword evidence="3" id="KW-1133">Transmembrane helix</keyword>
<dbReference type="InterPro" id="IPR027417">
    <property type="entry name" value="P-loop_NTPase"/>
</dbReference>
<dbReference type="Pfam" id="PF00005">
    <property type="entry name" value="ABC_tran"/>
    <property type="match status" value="1"/>
</dbReference>
<organism evidence="6 7">
    <name type="scientific">Trifolium subterraneum</name>
    <name type="common">Subterranean clover</name>
    <dbReference type="NCBI Taxonomy" id="3900"/>
    <lineage>
        <taxon>Eukaryota</taxon>
        <taxon>Viridiplantae</taxon>
        <taxon>Streptophyta</taxon>
        <taxon>Embryophyta</taxon>
        <taxon>Tracheophyta</taxon>
        <taxon>Spermatophyta</taxon>
        <taxon>Magnoliopsida</taxon>
        <taxon>eudicotyledons</taxon>
        <taxon>Gunneridae</taxon>
        <taxon>Pentapetalae</taxon>
        <taxon>rosids</taxon>
        <taxon>fabids</taxon>
        <taxon>Fabales</taxon>
        <taxon>Fabaceae</taxon>
        <taxon>Papilionoideae</taxon>
        <taxon>50 kb inversion clade</taxon>
        <taxon>NPAAA clade</taxon>
        <taxon>Hologalegina</taxon>
        <taxon>IRL clade</taxon>
        <taxon>Trifolieae</taxon>
        <taxon>Trifolium</taxon>
    </lineage>
</organism>
<evidence type="ECO:0000313" key="6">
    <source>
        <dbReference type="EMBL" id="GAU48098.1"/>
    </source>
</evidence>
<dbReference type="InterPro" id="IPR036640">
    <property type="entry name" value="ABC1_TM_sf"/>
</dbReference>
<gene>
    <name evidence="6" type="ORF">TSUD_238380</name>
</gene>
<evidence type="ECO:0000256" key="2">
    <source>
        <dbReference type="ARBA" id="ARBA00022692"/>
    </source>
</evidence>
<dbReference type="Gene3D" id="1.20.1560.10">
    <property type="entry name" value="ABC transporter type 1, transmembrane domain"/>
    <property type="match status" value="1"/>
</dbReference>
<evidence type="ECO:0000256" key="3">
    <source>
        <dbReference type="ARBA" id="ARBA00022989"/>
    </source>
</evidence>
<dbReference type="PANTHER" id="PTHR43394:SF19">
    <property type="entry name" value="ABC TRANSPORTER B FAMILY"/>
    <property type="match status" value="1"/>
</dbReference>
<dbReference type="SUPFAM" id="SSF90123">
    <property type="entry name" value="ABC transporter transmembrane region"/>
    <property type="match status" value="1"/>
</dbReference>
<accession>A0A2Z6NVA1</accession>
<dbReference type="EMBL" id="DF974380">
    <property type="protein sequence ID" value="GAU48098.1"/>
    <property type="molecule type" value="Genomic_DNA"/>
</dbReference>
<keyword evidence="4" id="KW-0472">Membrane</keyword>
<dbReference type="InterPro" id="IPR039421">
    <property type="entry name" value="Type_1_exporter"/>
</dbReference>
<dbReference type="Proteomes" id="UP000242715">
    <property type="component" value="Unassembled WGS sequence"/>
</dbReference>
<keyword evidence="7" id="KW-1185">Reference proteome</keyword>
<comment type="subcellular location">
    <subcellularLocation>
        <location evidence="1">Membrane</location>
        <topology evidence="1">Multi-pass membrane protein</topology>
    </subcellularLocation>
</comment>